<dbReference type="EMBL" id="CP002131">
    <property type="protein sequence ID" value="ADL07122.1"/>
    <property type="molecule type" value="Genomic_DNA"/>
</dbReference>
<keyword evidence="3" id="KW-0378">Hydrolase</keyword>
<reference evidence="6 7" key="1">
    <citation type="journal article" date="2010" name="Stand. Genomic Sci.">
        <title>Complete genome sequence of Thermosediminibacter oceani type strain (JW/IW-1228P).</title>
        <authorList>
            <person name="Pitluck S."/>
            <person name="Yasawong M."/>
            <person name="Munk C."/>
            <person name="Nolan M."/>
            <person name="Lapidus A."/>
            <person name="Lucas S."/>
            <person name="Glavina Del Rio T."/>
            <person name="Tice H."/>
            <person name="Cheng J.F."/>
            <person name="Bruce D."/>
            <person name="Detter C."/>
            <person name="Tapia R."/>
            <person name="Han C."/>
            <person name="Goodwin L."/>
            <person name="Liolios K."/>
            <person name="Ivanova N."/>
            <person name="Mavromatis K."/>
            <person name="Mikhailova N."/>
            <person name="Pati A."/>
            <person name="Chen A."/>
            <person name="Palaniappan K."/>
            <person name="Land M."/>
            <person name="Hauser L."/>
            <person name="Chang Y.J."/>
            <person name="Jeffries C.D."/>
            <person name="Rohde M."/>
            <person name="Spring S."/>
            <person name="Sikorski J."/>
            <person name="Goker M."/>
            <person name="Woyke T."/>
            <person name="Bristow J."/>
            <person name="Eisen J.A."/>
            <person name="Markowitz V."/>
            <person name="Hugenholtz P."/>
            <person name="Kyrpides N.C."/>
            <person name="Klenk H.P."/>
        </authorList>
    </citation>
    <scope>NUCLEOTIDE SEQUENCE [LARGE SCALE GENOMIC DNA]</scope>
    <source>
        <strain evidence="7">ATCC BAA-1034 / DSM 16646 / JW/IW-1228P</strain>
    </source>
</reference>
<evidence type="ECO:0000256" key="3">
    <source>
        <dbReference type="ARBA" id="ARBA00022801"/>
    </source>
</evidence>
<dbReference type="GO" id="GO:0019213">
    <property type="term" value="F:deacetylase activity"/>
    <property type="evidence" value="ECO:0007669"/>
    <property type="project" value="TreeGrafter"/>
</dbReference>
<keyword evidence="7" id="KW-1185">Reference proteome</keyword>
<dbReference type="eggNOG" id="COG3394">
    <property type="taxonomic scope" value="Bacteria"/>
</dbReference>
<evidence type="ECO:0000256" key="1">
    <source>
        <dbReference type="ARBA" id="ARBA00001946"/>
    </source>
</evidence>
<evidence type="ECO:0000313" key="6">
    <source>
        <dbReference type="EMBL" id="ADL07122.1"/>
    </source>
</evidence>
<dbReference type="Gene3D" id="3.20.20.370">
    <property type="entry name" value="Glycoside hydrolase/deacetylase"/>
    <property type="match status" value="1"/>
</dbReference>
<dbReference type="AlphaFoldDB" id="D9S0V8"/>
<dbReference type="NCBIfam" id="NF002559">
    <property type="entry name" value="PRK02134.1"/>
    <property type="match status" value="1"/>
</dbReference>
<dbReference type="KEGG" id="toc:Toce_0341"/>
<dbReference type="InterPro" id="IPR011330">
    <property type="entry name" value="Glyco_hydro/deAcase_b/a-brl"/>
</dbReference>
<evidence type="ECO:0000256" key="4">
    <source>
        <dbReference type="ARBA" id="ARBA00022842"/>
    </source>
</evidence>
<keyword evidence="4" id="KW-0460">Magnesium</keyword>
<dbReference type="InterPro" id="IPR006879">
    <property type="entry name" value="YdjC-like"/>
</dbReference>
<dbReference type="STRING" id="555079.Toce_0341"/>
<evidence type="ECO:0000313" key="7">
    <source>
        <dbReference type="Proteomes" id="UP000000272"/>
    </source>
</evidence>
<dbReference type="PANTHER" id="PTHR31609:SF1">
    <property type="entry name" value="CARBOHYDRATE DEACETYLASE"/>
    <property type="match status" value="1"/>
</dbReference>
<dbReference type="GO" id="GO:0046872">
    <property type="term" value="F:metal ion binding"/>
    <property type="evidence" value="ECO:0007669"/>
    <property type="project" value="UniProtKB-KW"/>
</dbReference>
<name>D9S0V8_THEOJ</name>
<protein>
    <submittedName>
        <fullName evidence="6">YdjC family protein</fullName>
    </submittedName>
</protein>
<gene>
    <name evidence="6" type="ordered locus">Toce_0341</name>
</gene>
<dbReference type="GO" id="GO:0000272">
    <property type="term" value="P:polysaccharide catabolic process"/>
    <property type="evidence" value="ECO:0007669"/>
    <property type="project" value="InterPro"/>
</dbReference>
<dbReference type="Proteomes" id="UP000000272">
    <property type="component" value="Chromosome"/>
</dbReference>
<keyword evidence="5" id="KW-0119">Carbohydrate metabolism</keyword>
<dbReference type="Pfam" id="PF04794">
    <property type="entry name" value="YdjC"/>
    <property type="match status" value="1"/>
</dbReference>
<dbReference type="PANTHER" id="PTHR31609">
    <property type="entry name" value="YDJC DEACETYLASE FAMILY MEMBER"/>
    <property type="match status" value="1"/>
</dbReference>
<organism evidence="6 7">
    <name type="scientific">Thermosediminibacter oceani (strain ATCC BAA-1034 / DSM 16646 / JW/IW-1228P)</name>
    <dbReference type="NCBI Taxonomy" id="555079"/>
    <lineage>
        <taxon>Bacteria</taxon>
        <taxon>Bacillati</taxon>
        <taxon>Bacillota</taxon>
        <taxon>Clostridia</taxon>
        <taxon>Thermosediminibacterales</taxon>
        <taxon>Thermosediminibacteraceae</taxon>
        <taxon>Thermosediminibacter</taxon>
    </lineage>
</organism>
<dbReference type="OrthoDB" id="9774177at2"/>
<sequence length="256" mass="28844">MKKLIVNADDFGLTPGINRAVKQGVIEGIITDTTLMVNMPAAREAMDIAMECFPDRVGIHLNLTCGRPVLDPAEVPSLVDKSGRFYRRRAALMERATLRDIEKELRAQVDKFLRSGLKPSHLDCHHHLHLHPMVAEIVAELALELNVPVRAVDSQTRAFFKSRGVITPDQFSVDFYGEGASYQNLVSILDSYSYGVMEIMTHPGYCDQELLEISTYTHFREKELEILTNPFLRGVLEEKDIVLVSFNDLKTEKGSL</sequence>
<dbReference type="GO" id="GO:0016811">
    <property type="term" value="F:hydrolase activity, acting on carbon-nitrogen (but not peptide) bonds, in linear amides"/>
    <property type="evidence" value="ECO:0007669"/>
    <property type="project" value="InterPro"/>
</dbReference>
<proteinExistence type="predicted"/>
<accession>D9S0V8</accession>
<evidence type="ECO:0000256" key="5">
    <source>
        <dbReference type="ARBA" id="ARBA00023277"/>
    </source>
</evidence>
<dbReference type="InterPro" id="IPR022948">
    <property type="entry name" value="COD_ChbG_bac"/>
</dbReference>
<dbReference type="SUPFAM" id="SSF88713">
    <property type="entry name" value="Glycoside hydrolase/deacetylase"/>
    <property type="match status" value="1"/>
</dbReference>
<evidence type="ECO:0000256" key="2">
    <source>
        <dbReference type="ARBA" id="ARBA00022723"/>
    </source>
</evidence>
<dbReference type="HOGENOM" id="CLU_064244_4_0_9"/>
<dbReference type="CDD" id="cd10803">
    <property type="entry name" value="YdjC_EF3048_like"/>
    <property type="match status" value="1"/>
</dbReference>
<keyword evidence="2" id="KW-0479">Metal-binding</keyword>
<comment type="cofactor">
    <cofactor evidence="1">
        <name>Mg(2+)</name>
        <dbReference type="ChEBI" id="CHEBI:18420"/>
    </cofactor>
</comment>
<dbReference type="RefSeq" id="WP_013275172.1">
    <property type="nucleotide sequence ID" value="NC_014377.1"/>
</dbReference>